<reference evidence="7" key="1">
    <citation type="submission" date="2016-06" db="UniProtKB">
        <authorList>
            <consortium name="WormBaseParasite"/>
        </authorList>
    </citation>
    <scope>IDENTIFICATION</scope>
</reference>
<sequence length="184" mass="21181">MYFVPSYEPACELFGVPVAAPCKVNEVERRLQMLGIRNSIIGKLPTIYENEEYKDKDEFNSLDANHFTFPAHSPYDFELTEDGFQRDLARRPLSAPESRSIWVWLWREWLSYHGNCALCDRPLNGATQVIAEISQPVVMNACAHAIHIECAEEVRLNARRCPKCAEARRDRRLRKCAIKCCCDS</sequence>
<dbReference type="SUPFAM" id="SSF57850">
    <property type="entry name" value="RING/U-box"/>
    <property type="match status" value="1"/>
</dbReference>
<evidence type="ECO:0000256" key="1">
    <source>
        <dbReference type="ARBA" id="ARBA00022771"/>
    </source>
</evidence>
<dbReference type="PROSITE" id="PS50089">
    <property type="entry name" value="ZF_RING_2"/>
    <property type="match status" value="1"/>
</dbReference>
<evidence type="ECO:0000313" key="5">
    <source>
        <dbReference type="EMBL" id="VDM47563.1"/>
    </source>
</evidence>
<evidence type="ECO:0000256" key="2">
    <source>
        <dbReference type="ARBA" id="ARBA00022833"/>
    </source>
</evidence>
<evidence type="ECO:0000259" key="4">
    <source>
        <dbReference type="PROSITE" id="PS50089"/>
    </source>
</evidence>
<dbReference type="WBParaSite" id="TCNE_0001624301-mRNA-1">
    <property type="protein sequence ID" value="TCNE_0001624301-mRNA-1"/>
    <property type="gene ID" value="TCNE_0001624301"/>
</dbReference>
<dbReference type="InterPro" id="IPR001841">
    <property type="entry name" value="Znf_RING"/>
</dbReference>
<proteinExistence type="predicted"/>
<accession>A0A183V672</accession>
<evidence type="ECO:0000313" key="7">
    <source>
        <dbReference type="WBParaSite" id="TCNE_0001624301-mRNA-1"/>
    </source>
</evidence>
<keyword evidence="2" id="KW-0862">Zinc</keyword>
<dbReference type="GO" id="GO:0008270">
    <property type="term" value="F:zinc ion binding"/>
    <property type="evidence" value="ECO:0007669"/>
    <property type="project" value="UniProtKB-KW"/>
</dbReference>
<keyword evidence="1 3" id="KW-0479">Metal-binding</keyword>
<evidence type="ECO:0000256" key="3">
    <source>
        <dbReference type="PROSITE-ProRule" id="PRU00175"/>
    </source>
</evidence>
<keyword evidence="6" id="KW-1185">Reference proteome</keyword>
<name>A0A183V672_TOXCA</name>
<protein>
    <submittedName>
        <fullName evidence="7">RING-type domain-containing protein</fullName>
    </submittedName>
</protein>
<keyword evidence="1 3" id="KW-0863">Zinc-finger</keyword>
<dbReference type="AlphaFoldDB" id="A0A183V672"/>
<organism evidence="6 7">
    <name type="scientific">Toxocara canis</name>
    <name type="common">Canine roundworm</name>
    <dbReference type="NCBI Taxonomy" id="6265"/>
    <lineage>
        <taxon>Eukaryota</taxon>
        <taxon>Metazoa</taxon>
        <taxon>Ecdysozoa</taxon>
        <taxon>Nematoda</taxon>
        <taxon>Chromadorea</taxon>
        <taxon>Rhabditida</taxon>
        <taxon>Spirurina</taxon>
        <taxon>Ascaridomorpha</taxon>
        <taxon>Ascaridoidea</taxon>
        <taxon>Toxocaridae</taxon>
        <taxon>Toxocara</taxon>
    </lineage>
</organism>
<dbReference type="EMBL" id="UYWY01023433">
    <property type="protein sequence ID" value="VDM47563.1"/>
    <property type="molecule type" value="Genomic_DNA"/>
</dbReference>
<feature type="domain" description="RING-type" evidence="4">
    <location>
        <begin position="116"/>
        <end position="164"/>
    </location>
</feature>
<gene>
    <name evidence="5" type="ORF">TCNE_LOCUS16242</name>
</gene>
<dbReference type="Proteomes" id="UP000050794">
    <property type="component" value="Unassembled WGS sequence"/>
</dbReference>
<reference evidence="5 6" key="2">
    <citation type="submission" date="2018-11" db="EMBL/GenBank/DDBJ databases">
        <authorList>
            <consortium name="Pathogen Informatics"/>
        </authorList>
    </citation>
    <scope>NUCLEOTIDE SEQUENCE [LARGE SCALE GENOMIC DNA]</scope>
</reference>
<evidence type="ECO:0000313" key="6">
    <source>
        <dbReference type="Proteomes" id="UP000050794"/>
    </source>
</evidence>